<dbReference type="InterPro" id="IPR012674">
    <property type="entry name" value="Calycin"/>
</dbReference>
<name>A0A4W4GJN0_ELEEL</name>
<dbReference type="Proteomes" id="UP000314983">
    <property type="component" value="Chromosome 18"/>
</dbReference>
<proteinExistence type="predicted"/>
<dbReference type="STRING" id="8005.ENSEEEP00000038394"/>
<protein>
    <recommendedName>
        <fullName evidence="3">Lipocalin/cytosolic fatty-acid binding domain-containing protein</fullName>
    </recommendedName>
</protein>
<gene>
    <name evidence="1" type="primary">rbp2b</name>
</gene>
<reference evidence="2" key="2">
    <citation type="journal article" date="2017" name="Sci. Adv.">
        <title>A tail of two voltages: Proteomic comparison of the three electric organs of the electric eel.</title>
        <authorList>
            <person name="Traeger L.L."/>
            <person name="Sabat G."/>
            <person name="Barrett-Wilt G.A."/>
            <person name="Wells G.B."/>
            <person name="Sussman M.R."/>
        </authorList>
    </citation>
    <scope>NUCLEOTIDE SEQUENCE [LARGE SCALE GENOMIC DNA]</scope>
</reference>
<evidence type="ECO:0000313" key="1">
    <source>
        <dbReference type="Ensembl" id="ENSEEEP00000038394.2"/>
    </source>
</evidence>
<dbReference type="Gene3D" id="2.40.128.20">
    <property type="match status" value="1"/>
</dbReference>
<organism evidence="1 2">
    <name type="scientific">Electrophorus electricus</name>
    <name type="common">Electric eel</name>
    <name type="synonym">Gymnotus electricus</name>
    <dbReference type="NCBI Taxonomy" id="8005"/>
    <lineage>
        <taxon>Eukaryota</taxon>
        <taxon>Metazoa</taxon>
        <taxon>Chordata</taxon>
        <taxon>Craniata</taxon>
        <taxon>Vertebrata</taxon>
        <taxon>Euteleostomi</taxon>
        <taxon>Actinopterygii</taxon>
        <taxon>Neopterygii</taxon>
        <taxon>Teleostei</taxon>
        <taxon>Ostariophysi</taxon>
        <taxon>Gymnotiformes</taxon>
        <taxon>Gymnotoidei</taxon>
        <taxon>Gymnotidae</taxon>
        <taxon>Electrophorus</taxon>
    </lineage>
</organism>
<evidence type="ECO:0008006" key="3">
    <source>
        <dbReference type="Google" id="ProtNLM"/>
    </source>
</evidence>
<evidence type="ECO:0000313" key="2">
    <source>
        <dbReference type="Proteomes" id="UP000314983"/>
    </source>
</evidence>
<dbReference type="AlphaFoldDB" id="A0A4W4GJN0"/>
<dbReference type="SUPFAM" id="SSF50814">
    <property type="entry name" value="Lipocalins"/>
    <property type="match status" value="1"/>
</dbReference>
<reference evidence="2" key="1">
    <citation type="journal article" date="2014" name="Science">
        <title>Nonhuman genetics. Genomic basis for the convergent evolution of electric organs.</title>
        <authorList>
            <person name="Gallant J.R."/>
            <person name="Traeger L.L."/>
            <person name="Volkening J.D."/>
            <person name="Moffett H."/>
            <person name="Chen P.H."/>
            <person name="Novina C.D."/>
            <person name="Phillips G.N.Jr."/>
            <person name="Anand R."/>
            <person name="Wells G.B."/>
            <person name="Pinch M."/>
            <person name="Guth R."/>
            <person name="Unguez G.A."/>
            <person name="Albert J.S."/>
            <person name="Zakon H.H."/>
            <person name="Samanta M.P."/>
            <person name="Sussman M.R."/>
        </authorList>
    </citation>
    <scope>NUCLEOTIDE SEQUENCE [LARGE SCALE GENOMIC DNA]</scope>
</reference>
<reference evidence="1" key="3">
    <citation type="submission" date="2020-05" db="EMBL/GenBank/DDBJ databases">
        <title>Electrophorus electricus (electric eel) genome, fEleEle1, primary haplotype.</title>
        <authorList>
            <person name="Myers G."/>
            <person name="Meyer A."/>
            <person name="Fedrigo O."/>
            <person name="Formenti G."/>
            <person name="Rhie A."/>
            <person name="Tracey A."/>
            <person name="Sims Y."/>
            <person name="Jarvis E.D."/>
        </authorList>
    </citation>
    <scope>NUCLEOTIDE SEQUENCE [LARGE SCALE GENOMIC DNA]</scope>
</reference>
<reference evidence="1" key="5">
    <citation type="submission" date="2025-09" db="UniProtKB">
        <authorList>
            <consortium name="Ensembl"/>
        </authorList>
    </citation>
    <scope>IDENTIFICATION</scope>
</reference>
<sequence>MPVDFSGRWLLESNENLEPGRIHENIDFATRKVAMRLSPAKVFFQEGDRFVIETFMLTWEGDTLMCRQGGDKANHGWKHLFTVSCGFVTFCASSSMIVSALF</sequence>
<keyword evidence="2" id="KW-1185">Reference proteome</keyword>
<reference evidence="1" key="4">
    <citation type="submission" date="2025-08" db="UniProtKB">
        <authorList>
            <consortium name="Ensembl"/>
        </authorList>
    </citation>
    <scope>IDENTIFICATION</scope>
</reference>
<accession>A0A4W4GJN0</accession>
<dbReference type="Ensembl" id="ENSEEET00000038837.2">
    <property type="protein sequence ID" value="ENSEEEP00000038394.2"/>
    <property type="gene ID" value="ENSEEEG00000018231.2"/>
</dbReference>